<dbReference type="InterPro" id="IPR032675">
    <property type="entry name" value="LRR_dom_sf"/>
</dbReference>
<proteinExistence type="predicted"/>
<dbReference type="EMBL" id="LR593886">
    <property type="protein sequence ID" value="VTR97179.1"/>
    <property type="molecule type" value="Genomic_DNA"/>
</dbReference>
<dbReference type="NCBIfam" id="TIGR02996">
    <property type="entry name" value="rpt_mate_G_obs"/>
    <property type="match status" value="1"/>
</dbReference>
<keyword evidence="2" id="KW-1185">Reference proteome</keyword>
<sequence length="263" mass="29557">MDLLSQHEAFLRAIFDAPDDDTPRLVYADFLQEQGDEDRAEFIRVQCELALKPWDESTDRVRRLVTRERELSVRLFPDGAPCECVYSGEIDRSPVRGFGLSGATFVVTDAVLADPGRGRWRIVRSAPALFGANALVTGVLLRPEYFEVLFALPVAQRITGWTLSGHVREELSHSGPGAFDLIDMVQQPVITTAGVEALARHKSARRITELDLRNNNLDNDAARVLVQSPYLDNLKRLQLLEGNRFRGKVWQQVIERFGEDVVG</sequence>
<dbReference type="Gene3D" id="3.80.10.10">
    <property type="entry name" value="Ribonuclease Inhibitor"/>
    <property type="match status" value="1"/>
</dbReference>
<dbReference type="InterPro" id="IPR014338">
    <property type="entry name" value="CHP02996_rpt-companion-dom"/>
</dbReference>
<evidence type="ECO:0000313" key="2">
    <source>
        <dbReference type="Proteomes" id="UP000464178"/>
    </source>
</evidence>
<dbReference type="RefSeq" id="WP_162671090.1">
    <property type="nucleotide sequence ID" value="NZ_LR593886.1"/>
</dbReference>
<reference evidence="1 2" key="1">
    <citation type="submission" date="2019-05" db="EMBL/GenBank/DDBJ databases">
        <authorList>
            <consortium name="Science for Life Laboratories"/>
        </authorList>
    </citation>
    <scope>NUCLEOTIDE SEQUENCE [LARGE SCALE GENOMIC DNA]</scope>
    <source>
        <strain evidence="1">Soil9</strain>
    </source>
</reference>
<organism evidence="1 2">
    <name type="scientific">Gemmata massiliana</name>
    <dbReference type="NCBI Taxonomy" id="1210884"/>
    <lineage>
        <taxon>Bacteria</taxon>
        <taxon>Pseudomonadati</taxon>
        <taxon>Planctomycetota</taxon>
        <taxon>Planctomycetia</taxon>
        <taxon>Gemmatales</taxon>
        <taxon>Gemmataceae</taxon>
        <taxon>Gemmata</taxon>
    </lineage>
</organism>
<dbReference type="AlphaFoldDB" id="A0A6P2D7Q3"/>
<protein>
    <submittedName>
        <fullName evidence="1">Repeat-companion domain protein</fullName>
    </submittedName>
</protein>
<dbReference type="Proteomes" id="UP000464178">
    <property type="component" value="Chromosome"/>
</dbReference>
<name>A0A6P2D7Q3_9BACT</name>
<evidence type="ECO:0000313" key="1">
    <source>
        <dbReference type="EMBL" id="VTR97179.1"/>
    </source>
</evidence>
<accession>A0A6P2D7Q3</accession>
<dbReference type="KEGG" id="gms:SOIL9_08500"/>
<gene>
    <name evidence="1" type="ORF">SOIL9_08500</name>
</gene>